<keyword evidence="3" id="KW-1185">Reference proteome</keyword>
<keyword evidence="1" id="KW-1133">Transmembrane helix</keyword>
<evidence type="ECO:0000313" key="2">
    <source>
        <dbReference type="EMBL" id="PWN30007.1"/>
    </source>
</evidence>
<keyword evidence="1" id="KW-0472">Membrane</keyword>
<evidence type="ECO:0000313" key="3">
    <source>
        <dbReference type="Proteomes" id="UP000245884"/>
    </source>
</evidence>
<dbReference type="RefSeq" id="XP_025364619.1">
    <property type="nucleotide sequence ID" value="XM_025508753.1"/>
</dbReference>
<dbReference type="GeneID" id="37030576"/>
<evidence type="ECO:0000256" key="1">
    <source>
        <dbReference type="SAM" id="Phobius"/>
    </source>
</evidence>
<protein>
    <submittedName>
        <fullName evidence="2">Uncharacterized protein</fullName>
    </submittedName>
</protein>
<dbReference type="EMBL" id="KZ819662">
    <property type="protein sequence ID" value="PWN30007.1"/>
    <property type="molecule type" value="Genomic_DNA"/>
</dbReference>
<sequence>MISEPIDLYQLPSLSSPAQRGFTAILPGLSLASHLLAVVCVNVGRMAIAWNRHRRMTS</sequence>
<proteinExistence type="predicted"/>
<name>A0A316UXG3_9BASI</name>
<keyword evidence="1" id="KW-0812">Transmembrane</keyword>
<feature type="transmembrane region" description="Helical" evidence="1">
    <location>
        <begin position="24"/>
        <end position="48"/>
    </location>
</feature>
<reference evidence="2 3" key="1">
    <citation type="journal article" date="2018" name="Mol. Biol. Evol.">
        <title>Broad Genomic Sampling Reveals a Smut Pathogenic Ancestry of the Fungal Clade Ustilaginomycotina.</title>
        <authorList>
            <person name="Kijpornyongpan T."/>
            <person name="Mondo S.J."/>
            <person name="Barry K."/>
            <person name="Sandor L."/>
            <person name="Lee J."/>
            <person name="Lipzen A."/>
            <person name="Pangilinan J."/>
            <person name="LaButti K."/>
            <person name="Hainaut M."/>
            <person name="Henrissat B."/>
            <person name="Grigoriev I.V."/>
            <person name="Spatafora J.W."/>
            <person name="Aime M.C."/>
        </authorList>
    </citation>
    <scope>NUCLEOTIDE SEQUENCE [LARGE SCALE GENOMIC DNA]</scope>
    <source>
        <strain evidence="2 3">MCA 5214</strain>
    </source>
</reference>
<accession>A0A316UXG3</accession>
<dbReference type="AlphaFoldDB" id="A0A316UXG3"/>
<dbReference type="Proteomes" id="UP000245884">
    <property type="component" value="Unassembled WGS sequence"/>
</dbReference>
<organism evidence="2 3">
    <name type="scientific">Jaminaea rosea</name>
    <dbReference type="NCBI Taxonomy" id="1569628"/>
    <lineage>
        <taxon>Eukaryota</taxon>
        <taxon>Fungi</taxon>
        <taxon>Dikarya</taxon>
        <taxon>Basidiomycota</taxon>
        <taxon>Ustilaginomycotina</taxon>
        <taxon>Exobasidiomycetes</taxon>
        <taxon>Microstromatales</taxon>
        <taxon>Microstromatales incertae sedis</taxon>
        <taxon>Jaminaea</taxon>
    </lineage>
</organism>
<gene>
    <name evidence="2" type="ORF">BDZ90DRAFT_2708</name>
</gene>